<dbReference type="GO" id="GO:0016740">
    <property type="term" value="F:transferase activity"/>
    <property type="evidence" value="ECO:0007669"/>
    <property type="project" value="UniProtKB-KW"/>
</dbReference>
<evidence type="ECO:0000313" key="2">
    <source>
        <dbReference type="EMBL" id="NMR21113.1"/>
    </source>
</evidence>
<dbReference type="Proteomes" id="UP000562124">
    <property type="component" value="Unassembled WGS sequence"/>
</dbReference>
<dbReference type="PANTHER" id="PTHR31435">
    <property type="entry name" value="PROTEIN NATD1"/>
    <property type="match status" value="1"/>
</dbReference>
<reference evidence="2 3" key="1">
    <citation type="submission" date="2020-04" db="EMBL/GenBank/DDBJ databases">
        <title>Sequencing and Assembly of C. fimi.</title>
        <authorList>
            <person name="Ramsey A.R."/>
        </authorList>
    </citation>
    <scope>NUCLEOTIDE SEQUENCE [LARGE SCALE GENOMIC DNA]</scope>
    <source>
        <strain evidence="2 3">SB</strain>
    </source>
</reference>
<dbReference type="Pfam" id="PF14542">
    <property type="entry name" value="Acetyltransf_CG"/>
    <property type="match status" value="1"/>
</dbReference>
<comment type="caution">
    <text evidence="2">The sequence shown here is derived from an EMBL/GenBank/DDBJ whole genome shotgun (WGS) entry which is preliminary data.</text>
</comment>
<proteinExistence type="predicted"/>
<organism evidence="2 3">
    <name type="scientific">Cellulomonas fimi</name>
    <dbReference type="NCBI Taxonomy" id="1708"/>
    <lineage>
        <taxon>Bacteria</taxon>
        <taxon>Bacillati</taxon>
        <taxon>Actinomycetota</taxon>
        <taxon>Actinomycetes</taxon>
        <taxon>Micrococcales</taxon>
        <taxon>Cellulomonadaceae</taxon>
        <taxon>Cellulomonas</taxon>
    </lineage>
</organism>
<dbReference type="InterPro" id="IPR031165">
    <property type="entry name" value="GNAT_YJDJ"/>
</dbReference>
<dbReference type="EMBL" id="JABCJJ010000024">
    <property type="protein sequence ID" value="NMR21113.1"/>
    <property type="molecule type" value="Genomic_DNA"/>
</dbReference>
<gene>
    <name evidence="2" type="ORF">HIR71_12945</name>
</gene>
<dbReference type="PROSITE" id="PS51729">
    <property type="entry name" value="GNAT_YJDJ"/>
    <property type="match status" value="1"/>
</dbReference>
<dbReference type="InterPro" id="IPR016181">
    <property type="entry name" value="Acyl_CoA_acyltransferase"/>
</dbReference>
<keyword evidence="3" id="KW-1185">Reference proteome</keyword>
<evidence type="ECO:0000259" key="1">
    <source>
        <dbReference type="PROSITE" id="PS51729"/>
    </source>
</evidence>
<dbReference type="AlphaFoldDB" id="A0A7Y0LZL8"/>
<feature type="domain" description="N-acetyltransferase" evidence="1">
    <location>
        <begin position="7"/>
        <end position="102"/>
    </location>
</feature>
<evidence type="ECO:0000313" key="3">
    <source>
        <dbReference type="Proteomes" id="UP000562124"/>
    </source>
</evidence>
<name>A0A7Y0LZL8_CELFI</name>
<dbReference type="CDD" id="cd04301">
    <property type="entry name" value="NAT_SF"/>
    <property type="match status" value="1"/>
</dbReference>
<dbReference type="Gene3D" id="3.40.630.30">
    <property type="match status" value="1"/>
</dbReference>
<keyword evidence="2" id="KW-0808">Transferase</keyword>
<dbReference type="SUPFAM" id="SSF55729">
    <property type="entry name" value="Acyl-CoA N-acyltransferases (Nat)"/>
    <property type="match status" value="1"/>
</dbReference>
<protein>
    <submittedName>
        <fullName evidence="2">N-acetyltransferase</fullName>
    </submittedName>
</protein>
<dbReference type="PANTHER" id="PTHR31435:SF10">
    <property type="entry name" value="BSR4717 PROTEIN"/>
    <property type="match status" value="1"/>
</dbReference>
<accession>A0A7Y0LZL8</accession>
<dbReference type="RefSeq" id="WP_169325491.1">
    <property type="nucleotide sequence ID" value="NZ_JABCJJ010000024.1"/>
</dbReference>
<dbReference type="InterPro" id="IPR045057">
    <property type="entry name" value="Gcn5-rel_NAT"/>
</dbReference>
<sequence length="111" mass="11870">MDNLTVTDNAPAHRFEARADDGTVLGFVAYDIEAAARLQGEADAVVVTHTQVDPQYEGQGVGATLARGALDLIRESGRGVVPLCPFVSAYIRRHPEYQGMVQLEQDTGQGG</sequence>